<keyword evidence="1" id="KW-0472">Membrane</keyword>
<keyword evidence="1" id="KW-0812">Transmembrane</keyword>
<comment type="caution">
    <text evidence="2">The sequence shown here is derived from an EMBL/GenBank/DDBJ whole genome shotgun (WGS) entry which is preliminary data.</text>
</comment>
<feature type="transmembrane region" description="Helical" evidence="1">
    <location>
        <begin position="186"/>
        <end position="209"/>
    </location>
</feature>
<dbReference type="Proteomes" id="UP000176198">
    <property type="component" value="Unassembled WGS sequence"/>
</dbReference>
<feature type="transmembrane region" description="Helical" evidence="1">
    <location>
        <begin position="319"/>
        <end position="342"/>
    </location>
</feature>
<dbReference type="EMBL" id="MGFJ01000028">
    <property type="protein sequence ID" value="OGM02155.1"/>
    <property type="molecule type" value="Genomic_DNA"/>
</dbReference>
<evidence type="ECO:0000313" key="3">
    <source>
        <dbReference type="Proteomes" id="UP000176198"/>
    </source>
</evidence>
<reference evidence="2 3" key="1">
    <citation type="journal article" date="2016" name="Nat. Commun.">
        <title>Thousands of microbial genomes shed light on interconnected biogeochemical processes in an aquifer system.</title>
        <authorList>
            <person name="Anantharaman K."/>
            <person name="Brown C.T."/>
            <person name="Hug L.A."/>
            <person name="Sharon I."/>
            <person name="Castelle C.J."/>
            <person name="Probst A.J."/>
            <person name="Thomas B.C."/>
            <person name="Singh A."/>
            <person name="Wilkins M.J."/>
            <person name="Karaoz U."/>
            <person name="Brodie E.L."/>
            <person name="Williams K.H."/>
            <person name="Hubbard S.S."/>
            <person name="Banfield J.F."/>
        </authorList>
    </citation>
    <scope>NUCLEOTIDE SEQUENCE [LARGE SCALE GENOMIC DNA]</scope>
</reference>
<evidence type="ECO:0000313" key="2">
    <source>
        <dbReference type="EMBL" id="OGM02155.1"/>
    </source>
</evidence>
<feature type="transmembrane region" description="Helical" evidence="1">
    <location>
        <begin position="106"/>
        <end position="126"/>
    </location>
</feature>
<feature type="transmembrane region" description="Helical" evidence="1">
    <location>
        <begin position="348"/>
        <end position="372"/>
    </location>
</feature>
<feature type="transmembrane region" description="Helical" evidence="1">
    <location>
        <begin position="295"/>
        <end position="312"/>
    </location>
</feature>
<feature type="transmembrane region" description="Helical" evidence="1">
    <location>
        <begin position="239"/>
        <end position="257"/>
    </location>
</feature>
<evidence type="ECO:0000256" key="1">
    <source>
        <dbReference type="SAM" id="Phobius"/>
    </source>
</evidence>
<organism evidence="2 3">
    <name type="scientific">Candidatus Woesebacteria bacterium GWA1_41_8</name>
    <dbReference type="NCBI Taxonomy" id="1802471"/>
    <lineage>
        <taxon>Bacteria</taxon>
        <taxon>Candidatus Woeseibacteriota</taxon>
    </lineage>
</organism>
<feature type="transmembrane region" description="Helical" evidence="1">
    <location>
        <begin position="133"/>
        <end position="150"/>
    </location>
</feature>
<feature type="transmembrane region" description="Helical" evidence="1">
    <location>
        <begin position="384"/>
        <end position="406"/>
    </location>
</feature>
<feature type="transmembrane region" description="Helical" evidence="1">
    <location>
        <begin position="215"/>
        <end position="232"/>
    </location>
</feature>
<keyword evidence="1" id="KW-1133">Transmembrane helix</keyword>
<name>A0A1F7WJE4_9BACT</name>
<feature type="transmembrane region" description="Helical" evidence="1">
    <location>
        <begin position="41"/>
        <end position="62"/>
    </location>
</feature>
<dbReference type="STRING" id="1802471.A2115_01435"/>
<feature type="transmembrane region" description="Helical" evidence="1">
    <location>
        <begin position="156"/>
        <end position="174"/>
    </location>
</feature>
<accession>A0A1F7WJE4</accession>
<protein>
    <submittedName>
        <fullName evidence="2">Uncharacterized protein</fullName>
    </submittedName>
</protein>
<gene>
    <name evidence="2" type="ORF">A2115_01435</name>
</gene>
<sequence>MLGKFFDRILHEEEDIASGEKGPEEEIKETASSVKKNRLDIFLALLFFLGAVIVRLYFLYFVSDPQNAGDGWYGDTYHHWQIAYLTREVGLDQGFLRLWDLKGMEYFWGPLHPILMIVSFALSGSVSIENARILSLVFGSLTIVAIYFLVSKFWGRWAASASAFLAVIHPVAILNDTSGMLEPIGFFLLFVGLLLLESAPLFAGILWAWASLARAEAWMFGILLLFLSSRVLKKPGQLAKVFLGWVIMTILYMKYLLDYTGNPIYPIWWNYLANARGVWANNVVYSSYQLAVKPYLAAWFVLSLIVMLVIWWRNKAKSSVFLIFGFANWAFIGGFMGLTHYLSGFQPWFWYIRFFEFPYIFAGVIVSIFLFHMLPKLAPLLHKIYLKWVFWIPILLIALLYQIVFWKPILEKYDSTRPSWQRTRSWAEEFAQAYDEGRVLIPEGDPSFTYALVYFQGIGGKDIIGQMFDPFFYMEGDPYENWGENREIVLGWMKKEDITLILVDSERERYKKLFEREEANKYFEFAKVIPNSKFLVYKVFPERIRIE</sequence>
<dbReference type="AlphaFoldDB" id="A0A1F7WJE4"/>
<proteinExistence type="predicted"/>